<dbReference type="InterPro" id="IPR013542">
    <property type="entry name" value="QueG_DUF1730"/>
</dbReference>
<keyword evidence="1" id="KW-0479">Metal-binding</keyword>
<keyword evidence="5 7" id="KW-0560">Oxidoreductase</keyword>
<keyword evidence="1" id="KW-0004">4Fe-4S</keyword>
<keyword evidence="4" id="KW-0671">Queuosine biosynthesis</keyword>
<reference evidence="7" key="1">
    <citation type="submission" date="2018-06" db="EMBL/GenBank/DDBJ databases">
        <authorList>
            <person name="Zhirakovskaya E."/>
        </authorList>
    </citation>
    <scope>NUCLEOTIDE SEQUENCE</scope>
</reference>
<dbReference type="InterPro" id="IPR017896">
    <property type="entry name" value="4Fe4S_Fe-S-bd"/>
</dbReference>
<evidence type="ECO:0000256" key="4">
    <source>
        <dbReference type="ARBA" id="ARBA00022785"/>
    </source>
</evidence>
<keyword evidence="1" id="KW-0408">Iron</keyword>
<evidence type="ECO:0000313" key="7">
    <source>
        <dbReference type="EMBL" id="VAX09341.1"/>
    </source>
</evidence>
<dbReference type="GO" id="GO:0052693">
    <property type="term" value="F:epoxyqueuosine reductase activity"/>
    <property type="evidence" value="ECO:0007669"/>
    <property type="project" value="UniProtKB-EC"/>
</dbReference>
<dbReference type="EMBL" id="UOFX01000051">
    <property type="protein sequence ID" value="VAX09341.1"/>
    <property type="molecule type" value="Genomic_DNA"/>
</dbReference>
<evidence type="ECO:0000256" key="5">
    <source>
        <dbReference type="ARBA" id="ARBA00023002"/>
    </source>
</evidence>
<gene>
    <name evidence="7" type="ORF">MNBD_GAMMA26-1873</name>
</gene>
<dbReference type="Gene3D" id="3.30.70.20">
    <property type="match status" value="1"/>
</dbReference>
<evidence type="ECO:0000256" key="3">
    <source>
        <dbReference type="ARBA" id="ARBA00022694"/>
    </source>
</evidence>
<dbReference type="NCBIfam" id="TIGR00276">
    <property type="entry name" value="tRNA epoxyqueuosine(34) reductase QueG"/>
    <property type="match status" value="1"/>
</dbReference>
<keyword evidence="3" id="KW-0819">tRNA processing</keyword>
<dbReference type="EC" id="1.17.99.6" evidence="7"/>
<dbReference type="InterPro" id="IPR004453">
    <property type="entry name" value="QueG"/>
</dbReference>
<dbReference type="HAMAP" id="MF_00916">
    <property type="entry name" value="QueG"/>
    <property type="match status" value="1"/>
</dbReference>
<protein>
    <submittedName>
        <fullName evidence="7">Epoxyqueuosine reductase</fullName>
        <ecNumber evidence="7">1.17.99.6</ecNumber>
    </submittedName>
</protein>
<dbReference type="Pfam" id="PF13484">
    <property type="entry name" value="Fer4_16"/>
    <property type="match status" value="1"/>
</dbReference>
<dbReference type="SUPFAM" id="SSF46548">
    <property type="entry name" value="alpha-helical ferredoxin"/>
    <property type="match status" value="1"/>
</dbReference>
<dbReference type="InterPro" id="IPR017900">
    <property type="entry name" value="4Fe4S_Fe_S_CS"/>
</dbReference>
<name>A0A3B1B586_9ZZZZ</name>
<evidence type="ECO:0000256" key="1">
    <source>
        <dbReference type="ARBA" id="ARBA00022485"/>
    </source>
</evidence>
<keyword evidence="2" id="KW-0963">Cytoplasm</keyword>
<proteinExistence type="inferred from homology"/>
<dbReference type="PROSITE" id="PS00198">
    <property type="entry name" value="4FE4S_FER_1"/>
    <property type="match status" value="1"/>
</dbReference>
<keyword evidence="1" id="KW-0411">Iron-sulfur</keyword>
<accession>A0A3B1B586</accession>
<sequence>MHTTLNYANLAKEIKLWAAELGFQQTGIANTDLSTAKTHLAHWLDKGHHGEMEYMAQHSYKRSHPQELIPGTMRIISVRMNYLSDTDDNQLTVLNNPQLAYISRYALGRDYHKLMRSRLQQLASKIKARIGAFDARAFVDSAPVMEKPLAVKAGHGWMGKHCIIVNPNAGSYFFLGELFTNLPLPVTTPTEDRCGTCKLCIDICPTKAIIAPYELDARRCISYLTNSLRGSIPTELRPLIGNRIFGCDDCQLACPWNQFAVKSSEPDFLPRHGLHEAQLIDLFSWTENEFLSRMEGSAIRRIGHHCWLRNIAVALGNAPATPDVITALQSRMDHESELVREHVTWGIAQHLNQ</sequence>
<organism evidence="7">
    <name type="scientific">hydrothermal vent metagenome</name>
    <dbReference type="NCBI Taxonomy" id="652676"/>
    <lineage>
        <taxon>unclassified sequences</taxon>
        <taxon>metagenomes</taxon>
        <taxon>ecological metagenomes</taxon>
    </lineage>
</organism>
<dbReference type="PANTHER" id="PTHR30002:SF4">
    <property type="entry name" value="EPOXYQUEUOSINE REDUCTASE"/>
    <property type="match status" value="1"/>
</dbReference>
<evidence type="ECO:0000256" key="2">
    <source>
        <dbReference type="ARBA" id="ARBA00022490"/>
    </source>
</evidence>
<dbReference type="AlphaFoldDB" id="A0A3B1B586"/>
<dbReference type="GO" id="GO:0008616">
    <property type="term" value="P:tRNA queuosine(34) biosynthetic process"/>
    <property type="evidence" value="ECO:0007669"/>
    <property type="project" value="UniProtKB-KW"/>
</dbReference>
<dbReference type="PROSITE" id="PS51379">
    <property type="entry name" value="4FE4S_FER_2"/>
    <property type="match status" value="1"/>
</dbReference>
<feature type="domain" description="4Fe-4S ferredoxin-type" evidence="6">
    <location>
        <begin position="185"/>
        <end position="214"/>
    </location>
</feature>
<dbReference type="GO" id="GO:0051539">
    <property type="term" value="F:4 iron, 4 sulfur cluster binding"/>
    <property type="evidence" value="ECO:0007669"/>
    <property type="project" value="UniProtKB-KW"/>
</dbReference>
<evidence type="ECO:0000259" key="6">
    <source>
        <dbReference type="PROSITE" id="PS51379"/>
    </source>
</evidence>
<dbReference type="PANTHER" id="PTHR30002">
    <property type="entry name" value="EPOXYQUEUOSINE REDUCTASE"/>
    <property type="match status" value="1"/>
</dbReference>
<dbReference type="Pfam" id="PF08331">
    <property type="entry name" value="QueG_DUF1730"/>
    <property type="match status" value="1"/>
</dbReference>